<sequence>MNVIPFFSGEGPNIESDLASFLQYAKTFLDQYPSHENTIVFIIKLKIIGSARRILDGLISSGSEKSYNSRRSKGNNV</sequence>
<evidence type="ECO:0000313" key="2">
    <source>
        <dbReference type="Proteomes" id="UP000015102"/>
    </source>
</evidence>
<dbReference type="EnsemblMetazoa" id="MESCA004351-RA">
    <property type="protein sequence ID" value="MESCA004351-PA"/>
    <property type="gene ID" value="MESCA004351"/>
</dbReference>
<dbReference type="EMBL" id="CAQQ02031007">
    <property type="status" value="NOT_ANNOTATED_CDS"/>
    <property type="molecule type" value="Genomic_DNA"/>
</dbReference>
<proteinExistence type="predicted"/>
<keyword evidence="2" id="KW-1185">Reference proteome</keyword>
<dbReference type="EMBL" id="CAQQ02031008">
    <property type="status" value="NOT_ANNOTATED_CDS"/>
    <property type="molecule type" value="Genomic_DNA"/>
</dbReference>
<evidence type="ECO:0000313" key="1">
    <source>
        <dbReference type="EnsemblMetazoa" id="MESCA004351-PA"/>
    </source>
</evidence>
<dbReference type="HOGENOM" id="CLU_2640979_0_0_1"/>
<accession>T1GLF0</accession>
<dbReference type="AlphaFoldDB" id="T1GLF0"/>
<reference evidence="2" key="1">
    <citation type="submission" date="2013-02" db="EMBL/GenBank/DDBJ databases">
        <authorList>
            <person name="Hughes D."/>
        </authorList>
    </citation>
    <scope>NUCLEOTIDE SEQUENCE</scope>
    <source>
        <strain>Durham</strain>
        <strain evidence="2">NC isolate 2 -- Noor lab</strain>
    </source>
</reference>
<dbReference type="Proteomes" id="UP000015102">
    <property type="component" value="Unassembled WGS sequence"/>
</dbReference>
<organism evidence="1 2">
    <name type="scientific">Megaselia scalaris</name>
    <name type="common">Humpbacked fly</name>
    <name type="synonym">Phora scalaris</name>
    <dbReference type="NCBI Taxonomy" id="36166"/>
    <lineage>
        <taxon>Eukaryota</taxon>
        <taxon>Metazoa</taxon>
        <taxon>Ecdysozoa</taxon>
        <taxon>Arthropoda</taxon>
        <taxon>Hexapoda</taxon>
        <taxon>Insecta</taxon>
        <taxon>Pterygota</taxon>
        <taxon>Neoptera</taxon>
        <taxon>Endopterygota</taxon>
        <taxon>Diptera</taxon>
        <taxon>Brachycera</taxon>
        <taxon>Muscomorpha</taxon>
        <taxon>Platypezoidea</taxon>
        <taxon>Phoridae</taxon>
        <taxon>Megaseliini</taxon>
        <taxon>Megaselia</taxon>
    </lineage>
</organism>
<protein>
    <submittedName>
        <fullName evidence="1">Uncharacterized protein</fullName>
    </submittedName>
</protein>
<reference evidence="1" key="2">
    <citation type="submission" date="2015-06" db="UniProtKB">
        <authorList>
            <consortium name="EnsemblMetazoa"/>
        </authorList>
    </citation>
    <scope>IDENTIFICATION</scope>
</reference>
<name>T1GLF0_MEGSC</name>